<organism evidence="2 3">
    <name type="scientific">Fraxinus pennsylvanica</name>
    <dbReference type="NCBI Taxonomy" id="56036"/>
    <lineage>
        <taxon>Eukaryota</taxon>
        <taxon>Viridiplantae</taxon>
        <taxon>Streptophyta</taxon>
        <taxon>Embryophyta</taxon>
        <taxon>Tracheophyta</taxon>
        <taxon>Spermatophyta</taxon>
        <taxon>Magnoliopsida</taxon>
        <taxon>eudicotyledons</taxon>
        <taxon>Gunneridae</taxon>
        <taxon>Pentapetalae</taxon>
        <taxon>asterids</taxon>
        <taxon>lamiids</taxon>
        <taxon>Lamiales</taxon>
        <taxon>Oleaceae</taxon>
        <taxon>Oleeae</taxon>
        <taxon>Fraxinus</taxon>
    </lineage>
</organism>
<dbReference type="Proteomes" id="UP000834106">
    <property type="component" value="Chromosome 17"/>
</dbReference>
<evidence type="ECO:0000313" key="3">
    <source>
        <dbReference type="Proteomes" id="UP000834106"/>
    </source>
</evidence>
<evidence type="ECO:0000256" key="1">
    <source>
        <dbReference type="SAM" id="MobiDB-lite"/>
    </source>
</evidence>
<feature type="compositionally biased region" description="Basic and acidic residues" evidence="1">
    <location>
        <begin position="61"/>
        <end position="73"/>
    </location>
</feature>
<protein>
    <submittedName>
        <fullName evidence="2">Uncharacterized protein</fullName>
    </submittedName>
</protein>
<sequence>MGALDRKRAFFFAQEERRWVSNRVPLQVNNYGPGLDLNASPGGVDIQGREEMFPVPGGISKRKEPERGGRMRVSDTSNLRGHRISILESGAFFKPCNCFYFTLE</sequence>
<dbReference type="AlphaFoldDB" id="A0AAD2A308"/>
<feature type="region of interest" description="Disordered" evidence="1">
    <location>
        <begin position="49"/>
        <end position="74"/>
    </location>
</feature>
<reference evidence="2" key="1">
    <citation type="submission" date="2023-05" db="EMBL/GenBank/DDBJ databases">
        <authorList>
            <person name="Huff M."/>
        </authorList>
    </citation>
    <scope>NUCLEOTIDE SEQUENCE</scope>
</reference>
<name>A0AAD2A308_9LAMI</name>
<evidence type="ECO:0000313" key="2">
    <source>
        <dbReference type="EMBL" id="CAI9780437.1"/>
    </source>
</evidence>
<accession>A0AAD2A308</accession>
<proteinExistence type="predicted"/>
<keyword evidence="3" id="KW-1185">Reference proteome</keyword>
<gene>
    <name evidence="2" type="ORF">FPE_LOCUS27867</name>
</gene>
<dbReference type="EMBL" id="OU503052">
    <property type="protein sequence ID" value="CAI9780437.1"/>
    <property type="molecule type" value="Genomic_DNA"/>
</dbReference>